<dbReference type="SUPFAM" id="SSF52540">
    <property type="entry name" value="P-loop containing nucleoside triphosphate hydrolases"/>
    <property type="match status" value="1"/>
</dbReference>
<comment type="caution">
    <text evidence="2">The sequence shown here is derived from an EMBL/GenBank/DDBJ whole genome shotgun (WGS) entry which is preliminary data.</text>
</comment>
<dbReference type="InterPro" id="IPR027417">
    <property type="entry name" value="P-loop_NTPase"/>
</dbReference>
<evidence type="ECO:0000313" key="3">
    <source>
        <dbReference type="Proteomes" id="UP000648257"/>
    </source>
</evidence>
<reference evidence="2 3" key="1">
    <citation type="submission" date="2020-08" db="EMBL/GenBank/DDBJ databases">
        <title>Novel species isolated from subtropical streams in China.</title>
        <authorList>
            <person name="Lu H."/>
        </authorList>
    </citation>
    <scope>NUCLEOTIDE SEQUENCE [LARGE SCALE GENOMIC DNA]</scope>
    <source>
        <strain evidence="2 3">KACC 16656</strain>
    </source>
</reference>
<feature type="domain" description="NERD" evidence="1">
    <location>
        <begin position="17"/>
        <end position="126"/>
    </location>
</feature>
<dbReference type="InterPro" id="IPR011528">
    <property type="entry name" value="NERD"/>
</dbReference>
<evidence type="ECO:0000259" key="1">
    <source>
        <dbReference type="Pfam" id="PF08378"/>
    </source>
</evidence>
<dbReference type="Pfam" id="PF13245">
    <property type="entry name" value="AAA_19"/>
    <property type="match status" value="1"/>
</dbReference>
<accession>A0ABR6X2Z9</accession>
<evidence type="ECO:0000313" key="2">
    <source>
        <dbReference type="EMBL" id="MBC3807043.1"/>
    </source>
</evidence>
<keyword evidence="3" id="KW-1185">Reference proteome</keyword>
<dbReference type="Gene3D" id="3.40.50.300">
    <property type="entry name" value="P-loop containing nucleotide triphosphate hydrolases"/>
    <property type="match status" value="1"/>
</dbReference>
<sequence length="346" mass="39520">MAVIFPTNLKYQRAHGGIFREIEVVQHLASALPDGFEIYHSVITHNITNSYDQFNEIDIVIVDPIGKLLLMEVKAGDVAVRNGSLFKLYDNEERDISRQRHYQYSAMRSRLDAAGLSTTMTSCLVLPDYTFLDDHIVAMPNDRIIDTSRFKLIGHYVREFLNAGHGCNDIEKLRHFLRNEFHVSLSLDVLHEQISNTVHHLSDGLATWVPRIQAPEQIYRISATAGSGKTQLALSLLEESCVKMQSAAYVCYNRPLADHLRTIAPTRPLITNFHELCVEHYRRHVGVPNFLSADFFDQAVVSFIEQSENFSPRWDLLIIDEAQDFDPDWMTALCAQLKDDGRLYVL</sequence>
<dbReference type="RefSeq" id="WP_186922125.1">
    <property type="nucleotide sequence ID" value="NZ_JACOFW010000005.1"/>
</dbReference>
<name>A0ABR6X2Z9_9BURK</name>
<organism evidence="2 3">
    <name type="scientific">Undibacterium seohonense</name>
    <dbReference type="NCBI Taxonomy" id="1344950"/>
    <lineage>
        <taxon>Bacteria</taxon>
        <taxon>Pseudomonadati</taxon>
        <taxon>Pseudomonadota</taxon>
        <taxon>Betaproteobacteria</taxon>
        <taxon>Burkholderiales</taxon>
        <taxon>Oxalobacteraceae</taxon>
        <taxon>Undibacterium</taxon>
    </lineage>
</organism>
<gene>
    <name evidence="2" type="ORF">H8K52_06760</name>
</gene>
<dbReference type="EMBL" id="JACOFW010000005">
    <property type="protein sequence ID" value="MBC3807043.1"/>
    <property type="molecule type" value="Genomic_DNA"/>
</dbReference>
<dbReference type="Pfam" id="PF08378">
    <property type="entry name" value="NERD"/>
    <property type="match status" value="1"/>
</dbReference>
<proteinExistence type="predicted"/>
<dbReference type="Proteomes" id="UP000648257">
    <property type="component" value="Unassembled WGS sequence"/>
</dbReference>
<protein>
    <submittedName>
        <fullName evidence="2">AAA family ATPase</fullName>
    </submittedName>
</protein>